<dbReference type="InParanoid" id="J0WRZ7"/>
<evidence type="ECO:0008006" key="3">
    <source>
        <dbReference type="Google" id="ProtNLM"/>
    </source>
</evidence>
<reference evidence="2" key="1">
    <citation type="journal article" date="2012" name="Science">
        <title>The Paleozoic origin of enzymatic lignin decomposition reconstructed from 31 fungal genomes.</title>
        <authorList>
            <person name="Floudas D."/>
            <person name="Binder M."/>
            <person name="Riley R."/>
            <person name="Barry K."/>
            <person name="Blanchette R.A."/>
            <person name="Henrissat B."/>
            <person name="Martinez A.T."/>
            <person name="Otillar R."/>
            <person name="Spatafora J.W."/>
            <person name="Yadav J.S."/>
            <person name="Aerts A."/>
            <person name="Benoit I."/>
            <person name="Boyd A."/>
            <person name="Carlson A."/>
            <person name="Copeland A."/>
            <person name="Coutinho P.M."/>
            <person name="de Vries R.P."/>
            <person name="Ferreira P."/>
            <person name="Findley K."/>
            <person name="Foster B."/>
            <person name="Gaskell J."/>
            <person name="Glotzer D."/>
            <person name="Gorecki P."/>
            <person name="Heitman J."/>
            <person name="Hesse C."/>
            <person name="Hori C."/>
            <person name="Igarashi K."/>
            <person name="Jurgens J.A."/>
            <person name="Kallen N."/>
            <person name="Kersten P."/>
            <person name="Kohler A."/>
            <person name="Kuees U."/>
            <person name="Kumar T.K.A."/>
            <person name="Kuo A."/>
            <person name="LaButti K."/>
            <person name="Larrondo L.F."/>
            <person name="Lindquist E."/>
            <person name="Ling A."/>
            <person name="Lombard V."/>
            <person name="Lucas S."/>
            <person name="Lundell T."/>
            <person name="Martin R."/>
            <person name="McLaughlin D.J."/>
            <person name="Morgenstern I."/>
            <person name="Morin E."/>
            <person name="Murat C."/>
            <person name="Nagy L.G."/>
            <person name="Nolan M."/>
            <person name="Ohm R.A."/>
            <person name="Patyshakuliyeva A."/>
            <person name="Rokas A."/>
            <person name="Ruiz-Duenas F.J."/>
            <person name="Sabat G."/>
            <person name="Salamov A."/>
            <person name="Samejima M."/>
            <person name="Schmutz J."/>
            <person name="Slot J.C."/>
            <person name="St John F."/>
            <person name="Stenlid J."/>
            <person name="Sun H."/>
            <person name="Sun S."/>
            <person name="Syed K."/>
            <person name="Tsang A."/>
            <person name="Wiebenga A."/>
            <person name="Young D."/>
            <person name="Pisabarro A."/>
            <person name="Eastwood D.C."/>
            <person name="Martin F."/>
            <person name="Cullen D."/>
            <person name="Grigoriev I.V."/>
            <person name="Hibbett D.S."/>
        </authorList>
    </citation>
    <scope>NUCLEOTIDE SEQUENCE [LARGE SCALE GENOMIC DNA]</scope>
    <source>
        <strain evidence="2">TFB10046</strain>
    </source>
</reference>
<proteinExistence type="predicted"/>
<organism evidence="1 2">
    <name type="scientific">Auricularia subglabra (strain TFB-10046 / SS5)</name>
    <name type="common">White-rot fungus</name>
    <name type="synonym">Auricularia delicata (strain TFB10046)</name>
    <dbReference type="NCBI Taxonomy" id="717982"/>
    <lineage>
        <taxon>Eukaryota</taxon>
        <taxon>Fungi</taxon>
        <taxon>Dikarya</taxon>
        <taxon>Basidiomycota</taxon>
        <taxon>Agaricomycotina</taxon>
        <taxon>Agaricomycetes</taxon>
        <taxon>Auriculariales</taxon>
        <taxon>Auriculariaceae</taxon>
        <taxon>Auricularia</taxon>
    </lineage>
</organism>
<keyword evidence="2" id="KW-1185">Reference proteome</keyword>
<dbReference type="AlphaFoldDB" id="J0WRZ7"/>
<dbReference type="KEGG" id="adl:AURDEDRAFT_175358"/>
<dbReference type="EMBL" id="JH687886">
    <property type="protein sequence ID" value="EJD35560.1"/>
    <property type="molecule type" value="Genomic_DNA"/>
</dbReference>
<protein>
    <recommendedName>
        <fullName evidence="3">F-box domain-containing protein</fullName>
    </recommendedName>
</protein>
<evidence type="ECO:0000313" key="2">
    <source>
        <dbReference type="Proteomes" id="UP000006514"/>
    </source>
</evidence>
<name>J0WRZ7_AURST</name>
<accession>J0WRZ7</accession>
<sequence length="399" mass="43371">MPPEMWAHVADYLTRDAVLSAMRTAARLREPISRRRPGYLEIYLPPNAPQTCTSRLATALDYADEADRTVYVMGSPHAIAGDVRLGQTLLERMDASKTRLIGLNITLPLALAPRLGDLVLKLERLQALHISFQRHWGNNGNALDLSHLLATKPPALRHVSLVCEWHPVTLPVDFIGFHDLQSVLLCGKTVDGAWPADWAATVASLAEHVPAINVQIQGAGVRKVDLAPLLRGLGGGPLHVAFPDTCAAPGYVMISNEDGSVVRRLQWGHGDAEDGLTGNIATQLGPVAVQVAVVHIDSVAMDEILIQQPAFPNLGRIVVHSLMGPNDTEELDLDSETAKERAERLDCGWKEMGFGSANEFIDYVRRAFGSTDAVRVELWCSHCGNLNALPPELFPGPFA</sequence>
<gene>
    <name evidence="1" type="ORF">AURDEDRAFT_175358</name>
</gene>
<evidence type="ECO:0000313" key="1">
    <source>
        <dbReference type="EMBL" id="EJD35560.1"/>
    </source>
</evidence>
<dbReference type="Proteomes" id="UP000006514">
    <property type="component" value="Unassembled WGS sequence"/>
</dbReference>